<dbReference type="Gene3D" id="1.10.10.10">
    <property type="entry name" value="Winged helix-like DNA-binding domain superfamily/Winged helix DNA-binding domain"/>
    <property type="match status" value="1"/>
</dbReference>
<feature type="transmembrane region" description="Helical" evidence="4">
    <location>
        <begin position="24"/>
        <end position="41"/>
    </location>
</feature>
<dbReference type="PANTHER" id="PTHR44688">
    <property type="entry name" value="DNA-BINDING TRANSCRIPTIONAL ACTIVATOR DEVR_DOSR"/>
    <property type="match status" value="1"/>
</dbReference>
<dbReference type="AlphaFoldDB" id="A0A3E4QXE1"/>
<gene>
    <name evidence="6" type="ORF">DXC81_02000</name>
</gene>
<reference evidence="6 7" key="1">
    <citation type="submission" date="2018-08" db="EMBL/GenBank/DDBJ databases">
        <title>A genome reference for cultivated species of the human gut microbiota.</title>
        <authorList>
            <person name="Zou Y."/>
            <person name="Xue W."/>
            <person name="Luo G."/>
        </authorList>
    </citation>
    <scope>NUCLEOTIDE SEQUENCE [LARGE SCALE GENOMIC DNA]</scope>
    <source>
        <strain evidence="6 7">TF08-14</strain>
    </source>
</reference>
<organism evidence="6 7">
    <name type="scientific">Collinsella tanakaei</name>
    <dbReference type="NCBI Taxonomy" id="626935"/>
    <lineage>
        <taxon>Bacteria</taxon>
        <taxon>Bacillati</taxon>
        <taxon>Actinomycetota</taxon>
        <taxon>Coriobacteriia</taxon>
        <taxon>Coriobacteriales</taxon>
        <taxon>Coriobacteriaceae</taxon>
        <taxon>Collinsella</taxon>
    </lineage>
</organism>
<dbReference type="InterPro" id="IPR000792">
    <property type="entry name" value="Tscrpt_reg_LuxR_C"/>
</dbReference>
<feature type="transmembrane region" description="Helical" evidence="4">
    <location>
        <begin position="132"/>
        <end position="152"/>
    </location>
</feature>
<feature type="transmembrane region" description="Helical" evidence="4">
    <location>
        <begin position="676"/>
        <end position="698"/>
    </location>
</feature>
<keyword evidence="2" id="KW-0238">DNA-binding</keyword>
<feature type="transmembrane region" description="Helical" evidence="4">
    <location>
        <begin position="164"/>
        <end position="188"/>
    </location>
</feature>
<evidence type="ECO:0000256" key="1">
    <source>
        <dbReference type="ARBA" id="ARBA00023015"/>
    </source>
</evidence>
<evidence type="ECO:0000256" key="2">
    <source>
        <dbReference type="ARBA" id="ARBA00023125"/>
    </source>
</evidence>
<evidence type="ECO:0000256" key="4">
    <source>
        <dbReference type="SAM" id="Phobius"/>
    </source>
</evidence>
<evidence type="ECO:0000259" key="5">
    <source>
        <dbReference type="SMART" id="SM00421"/>
    </source>
</evidence>
<accession>A0A3E4QXE1</accession>
<feature type="transmembrane region" description="Helical" evidence="4">
    <location>
        <begin position="585"/>
        <end position="602"/>
    </location>
</feature>
<evidence type="ECO:0000256" key="3">
    <source>
        <dbReference type="ARBA" id="ARBA00023163"/>
    </source>
</evidence>
<proteinExistence type="predicted"/>
<evidence type="ECO:0000313" key="6">
    <source>
        <dbReference type="EMBL" id="RGL11588.1"/>
    </source>
</evidence>
<dbReference type="Pfam" id="PF00196">
    <property type="entry name" value="GerE"/>
    <property type="match status" value="1"/>
</dbReference>
<dbReference type="GO" id="GO:0006355">
    <property type="term" value="P:regulation of DNA-templated transcription"/>
    <property type="evidence" value="ECO:0007669"/>
    <property type="project" value="InterPro"/>
</dbReference>
<dbReference type="CDD" id="cd06170">
    <property type="entry name" value="LuxR_C_like"/>
    <property type="match status" value="1"/>
</dbReference>
<feature type="transmembrane region" description="Helical" evidence="4">
    <location>
        <begin position="530"/>
        <end position="551"/>
    </location>
</feature>
<dbReference type="PANTHER" id="PTHR44688:SF16">
    <property type="entry name" value="DNA-BINDING TRANSCRIPTIONAL ACTIVATOR DEVR_DOSR"/>
    <property type="match status" value="1"/>
</dbReference>
<feature type="transmembrane region" description="Helical" evidence="4">
    <location>
        <begin position="475"/>
        <end position="494"/>
    </location>
</feature>
<dbReference type="Proteomes" id="UP000260943">
    <property type="component" value="Unassembled WGS sequence"/>
</dbReference>
<keyword evidence="1" id="KW-0805">Transcription regulation</keyword>
<feature type="transmembrane region" description="Helical" evidence="4">
    <location>
        <begin position="53"/>
        <end position="71"/>
    </location>
</feature>
<dbReference type="InterPro" id="IPR036388">
    <property type="entry name" value="WH-like_DNA-bd_sf"/>
</dbReference>
<feature type="domain" description="HTH luxR-type" evidence="5">
    <location>
        <begin position="317"/>
        <end position="374"/>
    </location>
</feature>
<comment type="caution">
    <text evidence="6">The sequence shown here is derived from an EMBL/GenBank/DDBJ whole genome shotgun (WGS) entry which is preliminary data.</text>
</comment>
<dbReference type="EMBL" id="QSRJ01000002">
    <property type="protein sequence ID" value="RGL11588.1"/>
    <property type="molecule type" value="Genomic_DNA"/>
</dbReference>
<feature type="transmembrane region" description="Helical" evidence="4">
    <location>
        <begin position="200"/>
        <end position="220"/>
    </location>
</feature>
<dbReference type="SMART" id="SM00421">
    <property type="entry name" value="HTH_LUXR"/>
    <property type="match status" value="2"/>
</dbReference>
<keyword evidence="4" id="KW-1133">Transmembrane helix</keyword>
<keyword evidence="4" id="KW-0812">Transmembrane</keyword>
<feature type="transmembrane region" description="Helical" evidence="4">
    <location>
        <begin position="91"/>
        <end position="112"/>
    </location>
</feature>
<dbReference type="GO" id="GO:0003677">
    <property type="term" value="F:DNA binding"/>
    <property type="evidence" value="ECO:0007669"/>
    <property type="project" value="UniProtKB-KW"/>
</dbReference>
<evidence type="ECO:0000313" key="7">
    <source>
        <dbReference type="Proteomes" id="UP000260943"/>
    </source>
</evidence>
<feature type="transmembrane region" description="Helical" evidence="4">
    <location>
        <begin position="500"/>
        <end position="518"/>
    </location>
</feature>
<keyword evidence="3" id="KW-0804">Transcription</keyword>
<feature type="transmembrane region" description="Helical" evidence="4">
    <location>
        <begin position="441"/>
        <end position="463"/>
    </location>
</feature>
<feature type="transmembrane region" description="Helical" evidence="4">
    <location>
        <begin position="265"/>
        <end position="285"/>
    </location>
</feature>
<dbReference type="SUPFAM" id="SSF46894">
    <property type="entry name" value="C-terminal effector domain of the bipartite response regulators"/>
    <property type="match status" value="2"/>
</dbReference>
<dbReference type="InterPro" id="IPR016032">
    <property type="entry name" value="Sig_transdc_resp-reg_C-effctor"/>
</dbReference>
<feature type="transmembrane region" description="Helical" evidence="4">
    <location>
        <begin position="636"/>
        <end position="656"/>
    </location>
</feature>
<name>A0A3E4QXE1_9ACTN</name>
<sequence>MPWTYNCSSFVRCRARGIMGEGSMVVDAWWFALLFAVPSVLDPTPVEFGMRSLAFSGNYWLACCAFAGVALTPRVAARIGGRAFAGRRGRFVRATCIALAAMWFCASLVLAISARCLGVVDAYAIAASLHGIWKVTSIGSMIACAVHMYLRAAHDQSVGAPSRSLLVVLLTCSVCIGFLRAPAFSALMLGAVPMGYMQEMVSPLFAPIMFVPLGIIGAFLQRSSRVAGARGLFACAWGLCAGEITARMCIRYLPDQFFWFIDNPLVSLGLVAAALAASFLAPILLSDIQVREPASAAAEVLEDDGESASCGMSFDNVWGLSERELEATRLLIEGFSSKEASARMGISPSTVRSLWGRARAKMGVDSIEDARELVAPGVDDMPNDAEGLEGAEEWDGAKGSHGRFFDPASLDARLKPVARALSLFALIGVMPWSIVGVTWNLPNNVCIGISLGLLFSMSFFAVAEFFPKLPCGRDTLGIADVACLGLAAAAVWIANLWFLMALPAAAFVAAVLVGRVLHSELSEESGLDDALQVFLVAALMVVAGLVLAISWRSSSWPYTASIEPYAWSLKLVVLIFVIEHAASKRFACALATGAAGAAAIYAMDTHGMQFALPLVALCLLVQLDEGNRPLVFSSKLPMAAFALGVLVGMAGVNAIGSHLYETEVVQGAMSELRARAALGLGLGAIGAATVIAAVALAATRYYRSRLLDAARDAAAIPRDRMEAVCVAMGLDALEAKVIIQTLHGCVCSAIARDLHYSPSAVYAIRRGAYAKLGAHDAQGALDKIQQVTGL</sequence>
<keyword evidence="4" id="KW-0472">Membrane</keyword>
<feature type="transmembrane region" description="Helical" evidence="4">
    <location>
        <begin position="417"/>
        <end position="435"/>
    </location>
</feature>
<protein>
    <submittedName>
        <fullName evidence="6">LuxR family transcriptional regulator</fullName>
    </submittedName>
</protein>
<feature type="domain" description="HTH luxR-type" evidence="5">
    <location>
        <begin position="727"/>
        <end position="784"/>
    </location>
</feature>